<dbReference type="EMBL" id="JTDY01003796">
    <property type="protein sequence ID" value="KOB68994.1"/>
    <property type="molecule type" value="Genomic_DNA"/>
</dbReference>
<dbReference type="Pfam" id="PF25150">
    <property type="entry name" value="TPR_Trm732"/>
    <property type="match status" value="1"/>
</dbReference>
<dbReference type="InterPro" id="IPR036549">
    <property type="entry name" value="CX6/COA6-like_sf"/>
</dbReference>
<dbReference type="SUPFAM" id="SSF48371">
    <property type="entry name" value="ARM repeat"/>
    <property type="match status" value="1"/>
</dbReference>
<protein>
    <submittedName>
        <fullName evidence="9">Putative cell cycle-associated protein</fullName>
    </submittedName>
</protein>
<dbReference type="STRING" id="104452.A0A0L7L139"/>
<comment type="similarity">
    <text evidence="2">Belongs to the THADA family.</text>
</comment>
<sequence>MSFPDREQRKVCWDSRDRYWDCLDDQNIKDSSLKPKACAELRRVFEKSCPTQWVTHFDRKRDFNVFKERMKTEGFDPIKDETKTKHKKNTGEYVKHWNNITATLIKHLATGLTKMDDQLLCATCIFSTVTLTDRPESYLDKIKEMIDYEVSLRSQDIKEGLNTLQVVSLIYGMFQSSFLISKDSDQSRIPELLSSSFNLLVLMGNEYSQYTYTVFKTMNSFKKIVGTEFQDTIFSKENQITLLNLVNHNWENPITGVRDLNRGIFQTLIANIDDVLLKSIIVEINAFYWNKAKYLMLTVVIESSHQNISKLLFENKWDEGLIDNLHKPGLVSALTDMYFSVLGKIQSPDQWCEIFLHHILKILNGSSSRAIENFNNYWLLTTLKKFPQLLDILIGEMEKFNETEQRLHSILFLVKQGSKIGITSNIYEARSSKSEKLLTSGLEHYNTQIRMLAFDILCIPQHKTMPSQIKYSLILQYLQNNINSDCTVLRISMLKSFDHFMGELHIAFRSTKDNQNAIDHLMNFCKNIQELIVFSLNSNGNYQRKITSIKVANTFIGCLSEIPKKRRQQIRDSNIILIDFMKDNKNWILHNENFVMKLISLMKDPSDDIRVNVTALLLLHYHAELRRSKLENKYFSIIVEEALLCMKSKFFYDVSCGQSMYNLLVNLLLKEKREDTIFKSVENVFYFGYNELMAEYALKRDIPKTIEDGKQLHSFISILQVVLEACLTNSKKFVIPNETMVDLLDSLQDIANQFSWEQSHSTLSDFSEMSDMVENIIEKSGHRSSDEKDESKISGLHQMVLNCLWHNTSCQLASLLIQYNTEDVEKCSKCLMIITHVLETSRHKGAIEAAGVALESKTSTLPQTLLKSKLHMLISEASKMASITRRGAGLSIMVHRIVSSDMRKGKPLFHYFMNTILDTCKTTEDIPNAQDVTNIENQMDLPKAILIHFLTKIVTDSSLASDMINAALQLYGALVQKLVGQKKASGTDDETIATVACDELRTHSPKLWSYITQQLRNENDSYKIESHSNLMPILNMLANSAKRYNFSSDLLHQEASDKELLTSLVAILDSPIHTVRRLTAKCIFNIFPFELIYDVLVNMKFQSENLLHGALLLFKLCYQYYQSNRVFKIKYLEERFRAMLESRQHSYWSREVFESTVSINITFIDLETIFSEAASNWNALGMAIWLKTCIQRCIQNCSWEDMPKYLGTLLTHSDYECYCEFLFEKLENDSQIPKEVLIEIANILLSFENKYNSNLTWKILYEISLKVELTNVDLAELITKLQVSYKLRYIIPFTARALGTTAQQQKVLQNMIFKLSDFETADFDMRYIAVLANNEIANNFDKLSDEVRVISIKTALLLLQDEDEDIRNLCVNYYKNIKKLAIAVHPNICLNKILDRKFLQQIFSDTQMTQVLCEDILNFVSRKLHNIDVDNPFANDSKNIYLEVNVLKGLIENL</sequence>
<evidence type="ECO:0000256" key="3">
    <source>
        <dbReference type="ARBA" id="ARBA00022694"/>
    </source>
</evidence>
<dbReference type="GO" id="GO:0005739">
    <property type="term" value="C:mitochondrion"/>
    <property type="evidence" value="ECO:0007669"/>
    <property type="project" value="UniProtKB-SubCell"/>
</dbReference>
<dbReference type="InterPro" id="IPR016024">
    <property type="entry name" value="ARM-type_fold"/>
</dbReference>
<evidence type="ECO:0000259" key="6">
    <source>
        <dbReference type="Pfam" id="PF10350"/>
    </source>
</evidence>
<evidence type="ECO:0000313" key="9">
    <source>
        <dbReference type="EMBL" id="KOB68994.1"/>
    </source>
</evidence>
<dbReference type="GO" id="GO:0030488">
    <property type="term" value="P:tRNA methylation"/>
    <property type="evidence" value="ECO:0007669"/>
    <property type="project" value="TreeGrafter"/>
</dbReference>
<evidence type="ECO:0000256" key="2">
    <source>
        <dbReference type="ARBA" id="ARBA00010409"/>
    </source>
</evidence>
<dbReference type="InterPro" id="IPR056842">
    <property type="entry name" value="THADA-like_TPR_C"/>
</dbReference>
<dbReference type="SUPFAM" id="SSF47694">
    <property type="entry name" value="Cytochrome c oxidase subunit h"/>
    <property type="match status" value="1"/>
</dbReference>
<reference evidence="9 10" key="1">
    <citation type="journal article" date="2015" name="Genome Biol. Evol.">
        <title>The genome of winter moth (Operophtera brumata) provides a genomic perspective on sexual dimorphism and phenology.</title>
        <authorList>
            <person name="Derks M.F."/>
            <person name="Smit S."/>
            <person name="Salis L."/>
            <person name="Schijlen E."/>
            <person name="Bossers A."/>
            <person name="Mateman C."/>
            <person name="Pijl A.S."/>
            <person name="de Ridder D."/>
            <person name="Groenen M.A."/>
            <person name="Visser M.E."/>
            <person name="Megens H.J."/>
        </authorList>
    </citation>
    <scope>NUCLEOTIDE SEQUENCE [LARGE SCALE GENOMIC DNA]</scope>
    <source>
        <strain evidence="9">WM2013NL</strain>
        <tissue evidence="9">Head and thorax</tissue>
    </source>
</reference>
<evidence type="ECO:0000256" key="4">
    <source>
        <dbReference type="ARBA" id="ARBA00023128"/>
    </source>
</evidence>
<accession>A0A0L7L139</accession>
<dbReference type="InterPro" id="IPR056843">
    <property type="entry name" value="THADA-like_TPR"/>
</dbReference>
<dbReference type="PANTHER" id="PTHR14387">
    <property type="entry name" value="THADA/DEATH RECEPTOR INTERACTING PROTEIN"/>
    <property type="match status" value="1"/>
</dbReference>
<evidence type="ECO:0000256" key="5">
    <source>
        <dbReference type="ARBA" id="ARBA00023157"/>
    </source>
</evidence>
<dbReference type="InterPro" id="IPR051954">
    <property type="entry name" value="tRNA_methyltransferase_THADA"/>
</dbReference>
<proteinExistence type="inferred from homology"/>
<organism evidence="9 10">
    <name type="scientific">Operophtera brumata</name>
    <name type="common">Winter moth</name>
    <name type="synonym">Phalaena brumata</name>
    <dbReference type="NCBI Taxonomy" id="104452"/>
    <lineage>
        <taxon>Eukaryota</taxon>
        <taxon>Metazoa</taxon>
        <taxon>Ecdysozoa</taxon>
        <taxon>Arthropoda</taxon>
        <taxon>Hexapoda</taxon>
        <taxon>Insecta</taxon>
        <taxon>Pterygota</taxon>
        <taxon>Neoptera</taxon>
        <taxon>Endopterygota</taxon>
        <taxon>Lepidoptera</taxon>
        <taxon>Glossata</taxon>
        <taxon>Ditrysia</taxon>
        <taxon>Geometroidea</taxon>
        <taxon>Geometridae</taxon>
        <taxon>Larentiinae</taxon>
        <taxon>Operophtera</taxon>
    </lineage>
</organism>
<dbReference type="Pfam" id="PF10350">
    <property type="entry name" value="DUF2428"/>
    <property type="match status" value="1"/>
</dbReference>
<dbReference type="Pfam" id="PF25151">
    <property type="entry name" value="TPR_Trm732_C"/>
    <property type="match status" value="1"/>
</dbReference>
<feature type="domain" description="tRNA (32-2'-O)-methyltransferase regulator THADA-like TPR repeats region" evidence="7">
    <location>
        <begin position="351"/>
        <end position="562"/>
    </location>
</feature>
<keyword evidence="3" id="KW-0819">tRNA processing</keyword>
<name>A0A0L7L139_OPEBR</name>
<dbReference type="PANTHER" id="PTHR14387:SF0">
    <property type="entry name" value="DUF2428 DOMAIN-CONTAINING PROTEIN"/>
    <property type="match status" value="1"/>
</dbReference>
<dbReference type="GO" id="GO:0005829">
    <property type="term" value="C:cytosol"/>
    <property type="evidence" value="ECO:0007669"/>
    <property type="project" value="TreeGrafter"/>
</dbReference>
<comment type="subcellular location">
    <subcellularLocation>
        <location evidence="1">Mitochondrion</location>
    </subcellularLocation>
</comment>
<evidence type="ECO:0000313" key="10">
    <source>
        <dbReference type="Proteomes" id="UP000037510"/>
    </source>
</evidence>
<gene>
    <name evidence="9" type="ORF">OBRU01_17873</name>
</gene>
<dbReference type="Proteomes" id="UP000037510">
    <property type="component" value="Unassembled WGS sequence"/>
</dbReference>
<keyword evidence="10" id="KW-1185">Reference proteome</keyword>
<feature type="domain" description="DUF2428" evidence="6">
    <location>
        <begin position="746"/>
        <end position="964"/>
    </location>
</feature>
<keyword evidence="4" id="KW-0496">Mitochondrion</keyword>
<evidence type="ECO:0000256" key="1">
    <source>
        <dbReference type="ARBA" id="ARBA00004173"/>
    </source>
</evidence>
<keyword evidence="5" id="KW-1015">Disulfide bond</keyword>
<dbReference type="Pfam" id="PF02297">
    <property type="entry name" value="COX6B"/>
    <property type="match status" value="1"/>
</dbReference>
<dbReference type="PROSITE" id="PS51808">
    <property type="entry name" value="CHCH"/>
    <property type="match status" value="1"/>
</dbReference>
<comment type="caution">
    <text evidence="9">The sequence shown here is derived from an EMBL/GenBank/DDBJ whole genome shotgun (WGS) entry which is preliminary data.</text>
</comment>
<dbReference type="InterPro" id="IPR019442">
    <property type="entry name" value="THADA/TRM732_DUF2428"/>
</dbReference>
<dbReference type="Gene3D" id="1.10.10.140">
    <property type="entry name" value="Cytochrome c oxidase, subunit VIb"/>
    <property type="match status" value="1"/>
</dbReference>
<feature type="domain" description="tRNA (32-2'-O)-methyltransferase regulator THADA-like C-terminal TPR repeats region" evidence="8">
    <location>
        <begin position="965"/>
        <end position="1114"/>
    </location>
</feature>
<dbReference type="InterPro" id="IPR048280">
    <property type="entry name" value="COX6B-like"/>
</dbReference>
<evidence type="ECO:0000259" key="8">
    <source>
        <dbReference type="Pfam" id="PF25151"/>
    </source>
</evidence>
<evidence type="ECO:0000259" key="7">
    <source>
        <dbReference type="Pfam" id="PF25150"/>
    </source>
</evidence>